<dbReference type="Pfam" id="PF17389">
    <property type="entry name" value="Bac_rhamnosid6H"/>
    <property type="match status" value="1"/>
</dbReference>
<evidence type="ECO:0000313" key="2">
    <source>
        <dbReference type="EMBL" id="MBC2593465.1"/>
    </source>
</evidence>
<dbReference type="EMBL" id="JACHVB010000013">
    <property type="protein sequence ID" value="MBC2593465.1"/>
    <property type="molecule type" value="Genomic_DNA"/>
</dbReference>
<accession>A0A842HAS8</accession>
<dbReference type="GO" id="GO:0005975">
    <property type="term" value="P:carbohydrate metabolic process"/>
    <property type="evidence" value="ECO:0007669"/>
    <property type="project" value="InterPro"/>
</dbReference>
<feature type="domain" description="Alpha-L-rhamnosidase six-hairpin glycosidase" evidence="1">
    <location>
        <begin position="391"/>
        <end position="639"/>
    </location>
</feature>
<reference evidence="2 3" key="1">
    <citation type="submission" date="2020-07" db="EMBL/GenBank/DDBJ databases">
        <authorList>
            <person name="Feng X."/>
        </authorList>
    </citation>
    <scope>NUCLEOTIDE SEQUENCE [LARGE SCALE GENOMIC DNA]</scope>
    <source>
        <strain evidence="2 3">JCM31066</strain>
    </source>
</reference>
<dbReference type="SUPFAM" id="SSF48208">
    <property type="entry name" value="Six-hairpin glycosidases"/>
    <property type="match status" value="1"/>
</dbReference>
<gene>
    <name evidence="2" type="ORF">H5P28_04245</name>
</gene>
<dbReference type="Proteomes" id="UP000546464">
    <property type="component" value="Unassembled WGS sequence"/>
</dbReference>
<dbReference type="Gene3D" id="1.50.10.10">
    <property type="match status" value="1"/>
</dbReference>
<keyword evidence="3" id="KW-1185">Reference proteome</keyword>
<dbReference type="InterPro" id="IPR012341">
    <property type="entry name" value="6hp_glycosidase-like_sf"/>
</dbReference>
<sequence>MAPSNISQATRITSQMRQAECVWSHLQHGSHRAGQTLIFYCELSRQAGARAELRIAATDSYRVWLDDVPIAQGPARTAPGYARIDQIPITPAPTTAHSLLAIEVAWETTPRFDRASSPAFLAAEWEEDGKIVAATGVGKDWKVVQPGWRLEAMEKFSAQRGRIEAMRFHRPACYINLRASLRGFESVAPTTLCPEDQPRFLPRRAPLPLFSELPVEAIIASGDFSLGKEKAHDMDFWWKAPEYNEPLRRLALNAQAVDISGLLERISETKRREAPPPSLPLGLQTGQWALLGFGRNATGFLDLEVYCERPVSLLATFDEVLTDGSVSPSRNKCHPAFYWELCSGHHRLRTFEPQTLQYLQLWTLEGSIHLERIDLVEMTHPCPRPRWPNAEPKMQPILEASWQTFRQNAIDIFMDCPGRERAGWLCDSFFTARAEYLFTGCNAIETDFLENFLLAETYENIPAGMLPMCWPADNPLKMFIPQWALWFILEICETPARSGNDELVEMAQQKTDGIFQWFSGYLNSEGFLENLPGWNFVEWSKSNDLTTGVNFPTQFLYAAALIAAGRTYSRDDWVEAGQSLRQRAAERSFDGEWFHDQALRKDDGLTLSAERTETCQYYAFFFGAASPQTTPTLWQRLVKDFGPLRNASSQYPEIFPSNAFIGNILRFECLKRHGESKRLSQELLSYYAPMAESTGTLWEHSSSKASCNHGFASYIACLMDAAPAQEPPFLI</sequence>
<dbReference type="Gene3D" id="2.60.120.260">
    <property type="entry name" value="Galactose-binding domain-like"/>
    <property type="match status" value="2"/>
</dbReference>
<protein>
    <recommendedName>
        <fullName evidence="1">Alpha-L-rhamnosidase six-hairpin glycosidase domain-containing protein</fullName>
    </recommendedName>
</protein>
<dbReference type="AlphaFoldDB" id="A0A842HAS8"/>
<dbReference type="InterPro" id="IPR008928">
    <property type="entry name" value="6-hairpin_glycosidase_sf"/>
</dbReference>
<dbReference type="InterPro" id="IPR035396">
    <property type="entry name" value="Bac_rhamnosid6H"/>
</dbReference>
<proteinExistence type="predicted"/>
<comment type="caution">
    <text evidence="2">The sequence shown here is derived from an EMBL/GenBank/DDBJ whole genome shotgun (WGS) entry which is preliminary data.</text>
</comment>
<dbReference type="PANTHER" id="PTHR34987:SF2">
    <property type="entry name" value="B, PUTATIVE (AFU_ORTHOLOGUE AFUA_7G05040)-RELATED"/>
    <property type="match status" value="1"/>
</dbReference>
<name>A0A842HAS8_9BACT</name>
<dbReference type="PANTHER" id="PTHR34987">
    <property type="entry name" value="C, PUTATIVE (AFU_ORTHOLOGUE AFUA_3G02880)-RELATED"/>
    <property type="match status" value="1"/>
</dbReference>
<evidence type="ECO:0000313" key="3">
    <source>
        <dbReference type="Proteomes" id="UP000546464"/>
    </source>
</evidence>
<organism evidence="2 3">
    <name type="scientific">Ruficoccus amylovorans</name>
    <dbReference type="NCBI Taxonomy" id="1804625"/>
    <lineage>
        <taxon>Bacteria</taxon>
        <taxon>Pseudomonadati</taxon>
        <taxon>Verrucomicrobiota</taxon>
        <taxon>Opitutia</taxon>
        <taxon>Puniceicoccales</taxon>
        <taxon>Cerasicoccaceae</taxon>
        <taxon>Ruficoccus</taxon>
    </lineage>
</organism>
<evidence type="ECO:0000259" key="1">
    <source>
        <dbReference type="Pfam" id="PF17389"/>
    </source>
</evidence>
<dbReference type="RefSeq" id="WP_185674468.1">
    <property type="nucleotide sequence ID" value="NZ_JACHVB010000013.1"/>
</dbReference>